<sequence>MPGIDPEFICHHLSISPSFQSIAQRQRKLGEEKRRAAQEETNKLLAYHLVGEHSDAEEGQWEMTHVHRLHKLEQSLPKELIFVTFIDRLVDKALGSVLLRPKLPSQWIQGFSTTR</sequence>
<evidence type="ECO:0000313" key="2">
    <source>
        <dbReference type="Proteomes" id="UP000257109"/>
    </source>
</evidence>
<accession>A0A371HAQ9</accession>
<comment type="caution">
    <text evidence="1">The sequence shown here is derived from an EMBL/GenBank/DDBJ whole genome shotgun (WGS) entry which is preliminary data.</text>
</comment>
<keyword evidence="2" id="KW-1185">Reference proteome</keyword>
<proteinExistence type="predicted"/>
<gene>
    <name evidence="1" type="ORF">CR513_17028</name>
</gene>
<protein>
    <submittedName>
        <fullName evidence="1">Uncharacterized protein</fullName>
    </submittedName>
</protein>
<feature type="non-terminal residue" evidence="1">
    <location>
        <position position="1"/>
    </location>
</feature>
<dbReference type="AlphaFoldDB" id="A0A371HAQ9"/>
<organism evidence="1 2">
    <name type="scientific">Mucuna pruriens</name>
    <name type="common">Velvet bean</name>
    <name type="synonym">Dolichos pruriens</name>
    <dbReference type="NCBI Taxonomy" id="157652"/>
    <lineage>
        <taxon>Eukaryota</taxon>
        <taxon>Viridiplantae</taxon>
        <taxon>Streptophyta</taxon>
        <taxon>Embryophyta</taxon>
        <taxon>Tracheophyta</taxon>
        <taxon>Spermatophyta</taxon>
        <taxon>Magnoliopsida</taxon>
        <taxon>eudicotyledons</taxon>
        <taxon>Gunneridae</taxon>
        <taxon>Pentapetalae</taxon>
        <taxon>rosids</taxon>
        <taxon>fabids</taxon>
        <taxon>Fabales</taxon>
        <taxon>Fabaceae</taxon>
        <taxon>Papilionoideae</taxon>
        <taxon>50 kb inversion clade</taxon>
        <taxon>NPAAA clade</taxon>
        <taxon>indigoferoid/millettioid clade</taxon>
        <taxon>Phaseoleae</taxon>
        <taxon>Mucuna</taxon>
    </lineage>
</organism>
<dbReference type="EMBL" id="QJKJ01003121">
    <property type="protein sequence ID" value="RDX99875.1"/>
    <property type="molecule type" value="Genomic_DNA"/>
</dbReference>
<dbReference type="Proteomes" id="UP000257109">
    <property type="component" value="Unassembled WGS sequence"/>
</dbReference>
<name>A0A371HAQ9_MUCPR</name>
<reference evidence="1" key="1">
    <citation type="submission" date="2018-05" db="EMBL/GenBank/DDBJ databases">
        <title>Draft genome of Mucuna pruriens seed.</title>
        <authorList>
            <person name="Nnadi N.E."/>
            <person name="Vos R."/>
            <person name="Hasami M.H."/>
            <person name="Devisetty U.K."/>
            <person name="Aguiy J.C."/>
        </authorList>
    </citation>
    <scope>NUCLEOTIDE SEQUENCE [LARGE SCALE GENOMIC DNA]</scope>
    <source>
        <strain evidence="1">JCA_2017</strain>
    </source>
</reference>
<evidence type="ECO:0000313" key="1">
    <source>
        <dbReference type="EMBL" id="RDX99875.1"/>
    </source>
</evidence>